<feature type="transmembrane region" description="Helical" evidence="13">
    <location>
        <begin position="247"/>
        <end position="267"/>
    </location>
</feature>
<dbReference type="InterPro" id="IPR050516">
    <property type="entry name" value="Olfactory_GPCR"/>
</dbReference>
<evidence type="ECO:0000256" key="11">
    <source>
        <dbReference type="ARBA" id="ARBA00023224"/>
    </source>
</evidence>
<feature type="transmembrane region" description="Helical" evidence="13">
    <location>
        <begin position="147"/>
        <end position="169"/>
    </location>
</feature>
<dbReference type="PRINTS" id="PR00245">
    <property type="entry name" value="OLFACTORYR"/>
</dbReference>
<evidence type="ECO:0000259" key="14">
    <source>
        <dbReference type="PROSITE" id="PS50262"/>
    </source>
</evidence>
<keyword evidence="10" id="KW-0325">Glycoprotein</keyword>
<keyword evidence="9 12" id="KW-0675">Receptor</keyword>
<keyword evidence="6 13" id="KW-1133">Transmembrane helix</keyword>
<protein>
    <recommendedName>
        <fullName evidence="13">Olfactory receptor</fullName>
    </recommendedName>
</protein>
<dbReference type="InterPro" id="IPR017452">
    <property type="entry name" value="GPCR_Rhodpsn_7TM"/>
</dbReference>
<keyword evidence="5 13" id="KW-0552">Olfaction</keyword>
<evidence type="ECO:0000256" key="1">
    <source>
        <dbReference type="ARBA" id="ARBA00004651"/>
    </source>
</evidence>
<keyword evidence="11 12" id="KW-0807">Transducer</keyword>
<dbReference type="PRINTS" id="PR00237">
    <property type="entry name" value="GPCRRHODOPSN"/>
</dbReference>
<keyword evidence="2 13" id="KW-1003">Cell membrane</keyword>
<evidence type="ECO:0000256" key="2">
    <source>
        <dbReference type="ARBA" id="ARBA00022475"/>
    </source>
</evidence>
<dbReference type="Proteomes" id="UP000694569">
    <property type="component" value="Unplaced"/>
</dbReference>
<evidence type="ECO:0000313" key="16">
    <source>
        <dbReference type="Proteomes" id="UP000694569"/>
    </source>
</evidence>
<comment type="similarity">
    <text evidence="12">Belongs to the G-protein coupled receptor 1 family.</text>
</comment>
<name>A0A8C5M9F9_9ANUR</name>
<comment type="subcellular location">
    <subcellularLocation>
        <location evidence="1 13">Cell membrane</location>
        <topology evidence="1 13">Multi-pass membrane protein</topology>
    </subcellularLocation>
</comment>
<evidence type="ECO:0000256" key="13">
    <source>
        <dbReference type="RuleBase" id="RU363047"/>
    </source>
</evidence>
<dbReference type="Pfam" id="PF13853">
    <property type="entry name" value="7tm_4"/>
    <property type="match status" value="1"/>
</dbReference>
<dbReference type="OrthoDB" id="5967130at2759"/>
<reference evidence="15" key="1">
    <citation type="submission" date="2025-08" db="UniProtKB">
        <authorList>
            <consortium name="Ensembl"/>
        </authorList>
    </citation>
    <scope>IDENTIFICATION</scope>
</reference>
<feature type="transmembrane region" description="Helical" evidence="13">
    <location>
        <begin position="105"/>
        <end position="126"/>
    </location>
</feature>
<evidence type="ECO:0000256" key="6">
    <source>
        <dbReference type="ARBA" id="ARBA00022989"/>
    </source>
</evidence>
<evidence type="ECO:0000313" key="15">
    <source>
        <dbReference type="Ensembl" id="ENSLLEP00000008725.1"/>
    </source>
</evidence>
<dbReference type="GO" id="GO:0004930">
    <property type="term" value="F:G protein-coupled receptor activity"/>
    <property type="evidence" value="ECO:0007669"/>
    <property type="project" value="UniProtKB-KW"/>
</dbReference>
<reference evidence="15" key="2">
    <citation type="submission" date="2025-09" db="UniProtKB">
        <authorList>
            <consortium name="Ensembl"/>
        </authorList>
    </citation>
    <scope>IDENTIFICATION</scope>
</reference>
<dbReference type="InterPro" id="IPR000725">
    <property type="entry name" value="Olfact_rcpt"/>
</dbReference>
<dbReference type="GeneTree" id="ENSGT01140000282524"/>
<feature type="transmembrane region" description="Helical" evidence="13">
    <location>
        <begin position="279"/>
        <end position="298"/>
    </location>
</feature>
<dbReference type="FunFam" id="1.20.1070.10:FF:000010">
    <property type="entry name" value="Olfactory receptor"/>
    <property type="match status" value="1"/>
</dbReference>
<keyword evidence="16" id="KW-1185">Reference proteome</keyword>
<evidence type="ECO:0000256" key="3">
    <source>
        <dbReference type="ARBA" id="ARBA00022606"/>
    </source>
</evidence>
<dbReference type="GO" id="GO:0004984">
    <property type="term" value="F:olfactory receptor activity"/>
    <property type="evidence" value="ECO:0007669"/>
    <property type="project" value="InterPro"/>
</dbReference>
<dbReference type="PANTHER" id="PTHR26452">
    <property type="entry name" value="OLFACTORY RECEPTOR"/>
    <property type="match status" value="1"/>
</dbReference>
<dbReference type="Gene3D" id="1.20.1070.10">
    <property type="entry name" value="Rhodopsin 7-helix transmembrane proteins"/>
    <property type="match status" value="1"/>
</dbReference>
<keyword evidence="3 13" id="KW-0716">Sensory transduction</keyword>
<dbReference type="CDD" id="cd13954">
    <property type="entry name" value="7tmA_OR"/>
    <property type="match status" value="1"/>
</dbReference>
<proteinExistence type="inferred from homology"/>
<accession>A0A8C5M9F9</accession>
<keyword evidence="7 12" id="KW-0297">G-protein coupled receptor</keyword>
<dbReference type="GO" id="GO:0005886">
    <property type="term" value="C:plasma membrane"/>
    <property type="evidence" value="ECO:0007669"/>
    <property type="project" value="UniProtKB-SubCell"/>
</dbReference>
<feature type="transmembrane region" description="Helical" evidence="13">
    <location>
        <begin position="216"/>
        <end position="235"/>
    </location>
</feature>
<feature type="transmembrane region" description="Helical" evidence="13">
    <location>
        <begin position="65"/>
        <end position="85"/>
    </location>
</feature>
<evidence type="ECO:0000256" key="10">
    <source>
        <dbReference type="ARBA" id="ARBA00023180"/>
    </source>
</evidence>
<evidence type="ECO:0000256" key="5">
    <source>
        <dbReference type="ARBA" id="ARBA00022725"/>
    </source>
</evidence>
<feature type="domain" description="G-protein coupled receptors family 1 profile" evidence="14">
    <location>
        <begin position="47"/>
        <end position="296"/>
    </location>
</feature>
<dbReference type="PROSITE" id="PS50262">
    <property type="entry name" value="G_PROTEIN_RECEP_F1_2"/>
    <property type="match status" value="1"/>
</dbReference>
<dbReference type="InterPro" id="IPR000276">
    <property type="entry name" value="GPCR_Rhodpsn"/>
</dbReference>
<evidence type="ECO:0000256" key="4">
    <source>
        <dbReference type="ARBA" id="ARBA00022692"/>
    </source>
</evidence>
<keyword evidence="4 12" id="KW-0812">Transmembrane</keyword>
<keyword evidence="8 13" id="KW-0472">Membrane</keyword>
<dbReference type="PROSITE" id="PS00237">
    <property type="entry name" value="G_PROTEIN_RECEP_F1_1"/>
    <property type="match status" value="1"/>
</dbReference>
<evidence type="ECO:0000256" key="8">
    <source>
        <dbReference type="ARBA" id="ARBA00023136"/>
    </source>
</evidence>
<dbReference type="Ensembl" id="ENSLLET00000009070.1">
    <property type="protein sequence ID" value="ENSLLEP00000008725.1"/>
    <property type="gene ID" value="ENSLLEG00000005568.1"/>
</dbReference>
<dbReference type="SUPFAM" id="SSF81321">
    <property type="entry name" value="Family A G protein-coupled receptor-like"/>
    <property type="match status" value="1"/>
</dbReference>
<sequence length="327" mass="37433">MYQMWKTTLVNKSNVNEFSVQGFTDSAQLRYPLFIMFLSVYITIVMSNLTVIAAIVFGPPLHTPMYVFLCNLSVLDIFYTSTVLPKFLIMTFTQYKVISFAGCMAQLYFFLSFASIEVFLLAVMAYDRYVAICRPLRYSLRMSPHHCARLVFTAWICGLLNTTGHTVLISNLSFCASHHIDYFFCDVFPLLKLSCSDTSIIEILTFVLGSFTSMSAFFSTLISYLFIISTILNIHSATGRQKTFSTCASHLVCVVIFYGTIICLYVRPASTYSPDKDKFFALLYIILIPLLNPLIYTLKNKDFKKDFKDVFKKINNKLFCTAMFNKR</sequence>
<dbReference type="AlphaFoldDB" id="A0A8C5M9F9"/>
<feature type="transmembrane region" description="Helical" evidence="13">
    <location>
        <begin position="33"/>
        <end position="58"/>
    </location>
</feature>
<evidence type="ECO:0000256" key="9">
    <source>
        <dbReference type="ARBA" id="ARBA00023170"/>
    </source>
</evidence>
<evidence type="ECO:0000256" key="7">
    <source>
        <dbReference type="ARBA" id="ARBA00023040"/>
    </source>
</evidence>
<evidence type="ECO:0000256" key="12">
    <source>
        <dbReference type="RuleBase" id="RU000688"/>
    </source>
</evidence>
<organism evidence="15 16">
    <name type="scientific">Leptobrachium leishanense</name>
    <name type="common">Leishan spiny toad</name>
    <dbReference type="NCBI Taxonomy" id="445787"/>
    <lineage>
        <taxon>Eukaryota</taxon>
        <taxon>Metazoa</taxon>
        <taxon>Chordata</taxon>
        <taxon>Craniata</taxon>
        <taxon>Vertebrata</taxon>
        <taxon>Euteleostomi</taxon>
        <taxon>Amphibia</taxon>
        <taxon>Batrachia</taxon>
        <taxon>Anura</taxon>
        <taxon>Pelobatoidea</taxon>
        <taxon>Megophryidae</taxon>
        <taxon>Leptobrachium</taxon>
    </lineage>
</organism>